<gene>
    <name evidence="1" type="ORF">LACBIDRAFT_311356</name>
</gene>
<dbReference type="GeneID" id="6072403"/>
<keyword evidence="2" id="KW-1185">Reference proteome</keyword>
<reference evidence="1 2" key="1">
    <citation type="journal article" date="2008" name="Nature">
        <title>The genome of Laccaria bicolor provides insights into mycorrhizal symbiosis.</title>
        <authorList>
            <person name="Martin F."/>
            <person name="Aerts A."/>
            <person name="Ahren D."/>
            <person name="Brun A."/>
            <person name="Danchin E.G.J."/>
            <person name="Duchaussoy F."/>
            <person name="Gibon J."/>
            <person name="Kohler A."/>
            <person name="Lindquist E."/>
            <person name="Pereda V."/>
            <person name="Salamov A."/>
            <person name="Shapiro H.J."/>
            <person name="Wuyts J."/>
            <person name="Blaudez D."/>
            <person name="Buee M."/>
            <person name="Brokstein P."/>
            <person name="Canbaeck B."/>
            <person name="Cohen D."/>
            <person name="Courty P.E."/>
            <person name="Coutinho P.M."/>
            <person name="Delaruelle C."/>
            <person name="Detter J.C."/>
            <person name="Deveau A."/>
            <person name="DiFazio S."/>
            <person name="Duplessis S."/>
            <person name="Fraissinet-Tachet L."/>
            <person name="Lucic E."/>
            <person name="Frey-Klett P."/>
            <person name="Fourrey C."/>
            <person name="Feussner I."/>
            <person name="Gay G."/>
            <person name="Grimwood J."/>
            <person name="Hoegger P.J."/>
            <person name="Jain P."/>
            <person name="Kilaru S."/>
            <person name="Labbe J."/>
            <person name="Lin Y.C."/>
            <person name="Legue V."/>
            <person name="Le Tacon F."/>
            <person name="Marmeisse R."/>
            <person name="Melayah D."/>
            <person name="Montanini B."/>
            <person name="Muratet M."/>
            <person name="Nehls U."/>
            <person name="Niculita-Hirzel H."/>
            <person name="Oudot-Le Secq M.P."/>
            <person name="Peter M."/>
            <person name="Quesneville H."/>
            <person name="Rajashekar B."/>
            <person name="Reich M."/>
            <person name="Rouhier N."/>
            <person name="Schmutz J."/>
            <person name="Yin T."/>
            <person name="Chalot M."/>
            <person name="Henrissat B."/>
            <person name="Kuees U."/>
            <person name="Lucas S."/>
            <person name="Van de Peer Y."/>
            <person name="Podila G.K."/>
            <person name="Polle A."/>
            <person name="Pukkila P.J."/>
            <person name="Richardson P.M."/>
            <person name="Rouze P."/>
            <person name="Sanders I.R."/>
            <person name="Stajich J.E."/>
            <person name="Tunlid A."/>
            <person name="Tuskan G."/>
            <person name="Grigoriev I.V."/>
        </authorList>
    </citation>
    <scope>NUCLEOTIDE SEQUENCE [LARGE SCALE GENOMIC DNA]</scope>
    <source>
        <strain evidence="2">S238N-H82 / ATCC MYA-4686</strain>
    </source>
</reference>
<dbReference type="InParanoid" id="B0CZU0"/>
<accession>B0CZU0</accession>
<dbReference type="Proteomes" id="UP000001194">
    <property type="component" value="Unassembled WGS sequence"/>
</dbReference>
<evidence type="ECO:0000313" key="2">
    <source>
        <dbReference type="Proteomes" id="UP000001194"/>
    </source>
</evidence>
<protein>
    <submittedName>
        <fullName evidence="1">Predicted protein</fullName>
    </submittedName>
</protein>
<organism evidence="2">
    <name type="scientific">Laccaria bicolor (strain S238N-H82 / ATCC MYA-4686)</name>
    <name type="common">Bicoloured deceiver</name>
    <name type="synonym">Laccaria laccata var. bicolor</name>
    <dbReference type="NCBI Taxonomy" id="486041"/>
    <lineage>
        <taxon>Eukaryota</taxon>
        <taxon>Fungi</taxon>
        <taxon>Dikarya</taxon>
        <taxon>Basidiomycota</taxon>
        <taxon>Agaricomycotina</taxon>
        <taxon>Agaricomycetes</taxon>
        <taxon>Agaricomycetidae</taxon>
        <taxon>Agaricales</taxon>
        <taxon>Agaricineae</taxon>
        <taxon>Hydnangiaceae</taxon>
        <taxon>Laccaria</taxon>
    </lineage>
</organism>
<sequence length="165" mass="18433">MDACVLPLTHSIMPLITPGLRKITNLQQVVTLEDEVTAWKQLLPAFAERCRTWKHTESPLCGCGQGKNLGPFSQTSAWKDFAPFVTRIALAPLFSTSFVNNPLSSKLETSNSDTIGEDRCKHCGNRNFWRVVPVRWLSTALPHVKKRTGKSTRLLALLPSSYLII</sequence>
<dbReference type="AlphaFoldDB" id="B0CZU0"/>
<name>B0CZU0_LACBS</name>
<dbReference type="OrthoDB" id="432970at2759"/>
<dbReference type="RefSeq" id="XP_001876939.1">
    <property type="nucleotide sequence ID" value="XM_001876904.1"/>
</dbReference>
<dbReference type="EMBL" id="DS547094">
    <property type="protein sequence ID" value="EDR12675.1"/>
    <property type="molecule type" value="Genomic_DNA"/>
</dbReference>
<dbReference type="KEGG" id="lbc:LACBIDRAFT_311356"/>
<dbReference type="STRING" id="486041.B0CZU0"/>
<dbReference type="HOGENOM" id="CLU_1611043_0_0_1"/>
<proteinExistence type="predicted"/>
<evidence type="ECO:0000313" key="1">
    <source>
        <dbReference type="EMBL" id="EDR12675.1"/>
    </source>
</evidence>